<evidence type="ECO:0000259" key="2">
    <source>
        <dbReference type="Pfam" id="PF20152"/>
    </source>
</evidence>
<evidence type="ECO:0000313" key="3">
    <source>
        <dbReference type="EMBL" id="KAF7366871.1"/>
    </source>
</evidence>
<keyword evidence="1" id="KW-0812">Transmembrane</keyword>
<name>A0A8H6YXZ9_9AGAR</name>
<gene>
    <name evidence="3" type="ORF">MSAN_00945800</name>
</gene>
<evidence type="ECO:0000256" key="1">
    <source>
        <dbReference type="SAM" id="Phobius"/>
    </source>
</evidence>
<feature type="transmembrane region" description="Helical" evidence="1">
    <location>
        <begin position="94"/>
        <end position="114"/>
    </location>
</feature>
<feature type="transmembrane region" description="Helical" evidence="1">
    <location>
        <begin position="194"/>
        <end position="215"/>
    </location>
</feature>
<dbReference type="Proteomes" id="UP000623467">
    <property type="component" value="Unassembled WGS sequence"/>
</dbReference>
<evidence type="ECO:0000313" key="4">
    <source>
        <dbReference type="Proteomes" id="UP000623467"/>
    </source>
</evidence>
<feature type="domain" description="DUF6534" evidence="2">
    <location>
        <begin position="171"/>
        <end position="238"/>
    </location>
</feature>
<dbReference type="OrthoDB" id="2536347at2759"/>
<feature type="transmembrane region" description="Helical" evidence="1">
    <location>
        <begin position="53"/>
        <end position="74"/>
    </location>
</feature>
<dbReference type="AlphaFoldDB" id="A0A8H6YXZ9"/>
<protein>
    <recommendedName>
        <fullName evidence="2">DUF6534 domain-containing protein</fullName>
    </recommendedName>
</protein>
<dbReference type="InterPro" id="IPR045339">
    <property type="entry name" value="DUF6534"/>
</dbReference>
<dbReference type="EMBL" id="JACAZH010000006">
    <property type="protein sequence ID" value="KAF7366871.1"/>
    <property type="molecule type" value="Genomic_DNA"/>
</dbReference>
<feature type="transmembrane region" description="Helical" evidence="1">
    <location>
        <begin position="126"/>
        <end position="150"/>
    </location>
</feature>
<reference evidence="3" key="1">
    <citation type="submission" date="2020-05" db="EMBL/GenBank/DDBJ databases">
        <title>Mycena genomes resolve the evolution of fungal bioluminescence.</title>
        <authorList>
            <person name="Tsai I.J."/>
        </authorList>
    </citation>
    <scope>NUCLEOTIDE SEQUENCE</scope>
    <source>
        <strain evidence="3">160909Yilan</strain>
    </source>
</reference>
<proteinExistence type="predicted"/>
<dbReference type="PANTHER" id="PTHR40465">
    <property type="entry name" value="CHROMOSOME 1, WHOLE GENOME SHOTGUN SEQUENCE"/>
    <property type="match status" value="1"/>
</dbReference>
<organism evidence="3 4">
    <name type="scientific">Mycena sanguinolenta</name>
    <dbReference type="NCBI Taxonomy" id="230812"/>
    <lineage>
        <taxon>Eukaryota</taxon>
        <taxon>Fungi</taxon>
        <taxon>Dikarya</taxon>
        <taxon>Basidiomycota</taxon>
        <taxon>Agaricomycotina</taxon>
        <taxon>Agaricomycetes</taxon>
        <taxon>Agaricomycetidae</taxon>
        <taxon>Agaricales</taxon>
        <taxon>Marasmiineae</taxon>
        <taxon>Mycenaceae</taxon>
        <taxon>Mycena</taxon>
    </lineage>
</organism>
<dbReference type="Pfam" id="PF20152">
    <property type="entry name" value="DUF6534"/>
    <property type="match status" value="1"/>
</dbReference>
<comment type="caution">
    <text evidence="3">The sequence shown here is derived from an EMBL/GenBank/DDBJ whole genome shotgun (WGS) entry which is preliminary data.</text>
</comment>
<dbReference type="PANTHER" id="PTHR40465:SF1">
    <property type="entry name" value="DUF6534 DOMAIN-CONTAINING PROTEIN"/>
    <property type="match status" value="1"/>
</dbReference>
<feature type="transmembrane region" description="Helical" evidence="1">
    <location>
        <begin position="20"/>
        <end position="41"/>
    </location>
</feature>
<keyword evidence="1" id="KW-1133">Transmembrane helix</keyword>
<keyword evidence="1" id="KW-0472">Membrane</keyword>
<accession>A0A8H6YXZ9</accession>
<sequence length="309" mass="33600">MENPGIPPGFQIAQISGPLIVAYMLHWGLFGALTIQTYLYFEAFPNDRNSTKFLVYGIYCLEVVQTILVSHDAFLDFGYGFGDLTALTAMDYNWLNVPVMTSIVAFVAQSFYAYRIYLFSKSWMMPALIMATSLCSSTAGLVTGAFVFVAGDLTRLDNHRTNIAVGLLKDRSGLRQTRILVTRLVRLSIETGSITAGVALLDLALFFIFPGHTYYSTPASMVPKIYANAVLTVLNSRFHILGGRTAPVASTISISNSNIMSLRFRGSDQAVTDVDASNTAGVSHDYSQSTSGIVFSKDVLAPSDGKDTA</sequence>
<keyword evidence="4" id="KW-1185">Reference proteome</keyword>